<dbReference type="Pfam" id="PF07287">
    <property type="entry name" value="AtuA"/>
    <property type="match status" value="2"/>
</dbReference>
<organism evidence="2 3">
    <name type="scientific">Luteimonas terrae</name>
    <dbReference type="NCBI Taxonomy" id="1530191"/>
    <lineage>
        <taxon>Bacteria</taxon>
        <taxon>Pseudomonadati</taxon>
        <taxon>Pseudomonadota</taxon>
        <taxon>Gammaproteobacteria</taxon>
        <taxon>Lysobacterales</taxon>
        <taxon>Lysobacteraceae</taxon>
        <taxon>Luteimonas</taxon>
    </lineage>
</organism>
<accession>A0A4R5U8R6</accession>
<keyword evidence="3" id="KW-1185">Reference proteome</keyword>
<dbReference type="EMBL" id="SMTG01000004">
    <property type="protein sequence ID" value="TDK30875.1"/>
    <property type="molecule type" value="Genomic_DNA"/>
</dbReference>
<evidence type="ECO:0000313" key="3">
    <source>
        <dbReference type="Proteomes" id="UP000295543"/>
    </source>
</evidence>
<dbReference type="RefSeq" id="WP_133393931.1">
    <property type="nucleotide sequence ID" value="NZ_SMTG01000004.1"/>
</dbReference>
<gene>
    <name evidence="2" type="ORF">E2F49_11080</name>
</gene>
<feature type="domain" description="Acyclic terpene utilisation N-terminal" evidence="1">
    <location>
        <begin position="101"/>
        <end position="218"/>
    </location>
</feature>
<proteinExistence type="predicted"/>
<comment type="caution">
    <text evidence="2">The sequence shown here is derived from an EMBL/GenBank/DDBJ whole genome shotgun (WGS) entry which is preliminary data.</text>
</comment>
<dbReference type="OrthoDB" id="9763456at2"/>
<name>A0A4R5U8R6_9GAMM</name>
<dbReference type="Proteomes" id="UP000295543">
    <property type="component" value="Unassembled WGS sequence"/>
</dbReference>
<dbReference type="InterPro" id="IPR010839">
    <property type="entry name" value="AtuA_N"/>
</dbReference>
<feature type="domain" description="Acyclic terpene utilisation N-terminal" evidence="1">
    <location>
        <begin position="246"/>
        <end position="400"/>
    </location>
</feature>
<evidence type="ECO:0000259" key="1">
    <source>
        <dbReference type="Pfam" id="PF07287"/>
    </source>
</evidence>
<evidence type="ECO:0000313" key="2">
    <source>
        <dbReference type="EMBL" id="TDK30875.1"/>
    </source>
</evidence>
<dbReference type="AlphaFoldDB" id="A0A4R5U8R6"/>
<reference evidence="2 3" key="1">
    <citation type="submission" date="2019-03" db="EMBL/GenBank/DDBJ databases">
        <title>Luteimonas zhaokaii sp.nov., isolated from the rectal contents of Plateau pika in Yushu, Qinghai Province, China.</title>
        <authorList>
            <person name="Zhang G."/>
        </authorList>
    </citation>
    <scope>NUCLEOTIDE SEQUENCE [LARGE SCALE GENOMIC DNA]</scope>
    <source>
        <strain evidence="2 3">THG-MD21</strain>
    </source>
</reference>
<protein>
    <submittedName>
        <fullName evidence="2">Acyclic terpene utilization AtuA family protein</fullName>
    </submittedName>
</protein>
<sequence>MSSVPPRQQEIRVLSPTAILGYGFPMASFEAGLALQPDVIAVDAGSSDPGPHYLGAGYSFTDRDAVKRDLGIMLRAARRHDIPLIVGSCGGAGGQPHLDWTLQILLELAREQALAFKLAVIDAEVDSAAVMQALRAEQIAPCGEWPALSEEDVHGSTRIVAQLGVEPFVEALSQGADVILAGRAYDPVVFAALPVLRGFDHGLALHMGKILECAAIACTPGSGSDCMMGVLRHDHFLLHPLDPARACTVASVAAHTLYEKSDPFHLPGPGGVLDLTGSRFEQVDARTVRVSGSRHVPGAYAVKLEGAARVGYRTISIAGVRDPVFIRQVESIVEAVRARIADNFSDIHPDSYSLLFRLYGRDGVMGALEPRPDAGVHELGIVIEAVAPTQQLADTICGFARSTMLHYGYPGRVSTAGNLAFPYSPSDLKAGEVYRFSVYHLLPVDDPVARFPVHYEQVQPMVRRDLCA</sequence>